<protein>
    <recommendedName>
        <fullName evidence="4">Glycosyltransferase RgtA/B/C/D-like domain-containing protein</fullName>
    </recommendedName>
</protein>
<organism evidence="2 3">
    <name type="scientific">Hallella faecis</name>
    <dbReference type="NCBI Taxonomy" id="2841596"/>
    <lineage>
        <taxon>Bacteria</taxon>
        <taxon>Pseudomonadati</taxon>
        <taxon>Bacteroidota</taxon>
        <taxon>Bacteroidia</taxon>
        <taxon>Bacteroidales</taxon>
        <taxon>Prevotellaceae</taxon>
        <taxon>Hallella</taxon>
    </lineage>
</organism>
<evidence type="ECO:0000313" key="2">
    <source>
        <dbReference type="EMBL" id="MEQ2486248.1"/>
    </source>
</evidence>
<gene>
    <name evidence="2" type="ORF">AAAT34_04155</name>
</gene>
<feature type="transmembrane region" description="Helical" evidence="1">
    <location>
        <begin position="199"/>
        <end position="218"/>
    </location>
</feature>
<feature type="transmembrane region" description="Helical" evidence="1">
    <location>
        <begin position="79"/>
        <end position="98"/>
    </location>
</feature>
<dbReference type="RefSeq" id="WP_215759321.1">
    <property type="nucleotide sequence ID" value="NZ_JAHKBE010000009.1"/>
</dbReference>
<feature type="transmembrane region" description="Helical" evidence="1">
    <location>
        <begin position="263"/>
        <end position="281"/>
    </location>
</feature>
<feature type="transmembrane region" description="Helical" evidence="1">
    <location>
        <begin position="9"/>
        <end position="28"/>
    </location>
</feature>
<accession>A0ABV1FPA6</accession>
<comment type="caution">
    <text evidence="2">The sequence shown here is derived from an EMBL/GenBank/DDBJ whole genome shotgun (WGS) entry which is preliminary data.</text>
</comment>
<dbReference type="Proteomes" id="UP001487296">
    <property type="component" value="Unassembled WGS sequence"/>
</dbReference>
<keyword evidence="1" id="KW-0472">Membrane</keyword>
<keyword evidence="3" id="KW-1185">Reference proteome</keyword>
<keyword evidence="1" id="KW-1133">Transmembrane helix</keyword>
<name>A0ABV1FPA6_9BACT</name>
<reference evidence="2 3" key="1">
    <citation type="submission" date="2024-04" db="EMBL/GenBank/DDBJ databases">
        <title>Human intestinal bacterial collection.</title>
        <authorList>
            <person name="Pauvert C."/>
            <person name="Hitch T.C.A."/>
            <person name="Clavel T."/>
        </authorList>
    </citation>
    <scope>NUCLEOTIDE SEQUENCE [LARGE SCALE GENOMIC DNA]</scope>
    <source>
        <strain evidence="2 3">CLA-AA-H145</strain>
    </source>
</reference>
<feature type="transmembrane region" description="Helical" evidence="1">
    <location>
        <begin position="343"/>
        <end position="361"/>
    </location>
</feature>
<feature type="transmembrane region" description="Helical" evidence="1">
    <location>
        <begin position="293"/>
        <end position="309"/>
    </location>
</feature>
<keyword evidence="1" id="KW-0812">Transmembrane</keyword>
<proteinExistence type="predicted"/>
<sequence>MPTSRQERIAFALMLLTAPAVVYTLTLLRPTFDDWTYTTYPNTDPDFWKYLLPYGDYWRPFDGAFGYVVAMGDRWFPTLNHLCVYLGHALATLWVWLIARRLDFHPAARLTAATIHYVSPAILGTLLSIDSLNQTYASCWGLAALWVYLSGKRHAIPSWLLLCATATLCKENGAMWLFISPWVGWLFNKVSGRQACRHLAWAMGLLIVYGTLRLALPNSYEKEENAYFNISLAGRLSNVAKYVLLSYTSFDFVSVFHRPSRNVPYLLLTFTLSAPYFALNLLNAYRRRCDRRLWGLLAASLVAVAPHLLTLFSTMHAYAGLAPLALLAGWLMPKEGNIRRTALGALILYVVSAIAVGARHWEKAYQSGMDGYQMALETIRQTHKPTHRVHCICVDHGEHKYSSFCVIPYDSYGWGNAVVWQTGGKWPQELHATITTPDNNPQQMAQEKLREGYDHVWIVDGKNIQVIER</sequence>
<dbReference type="EMBL" id="JBBNFP010000009">
    <property type="protein sequence ID" value="MEQ2486248.1"/>
    <property type="molecule type" value="Genomic_DNA"/>
</dbReference>
<evidence type="ECO:0008006" key="4">
    <source>
        <dbReference type="Google" id="ProtNLM"/>
    </source>
</evidence>
<evidence type="ECO:0000256" key="1">
    <source>
        <dbReference type="SAM" id="Phobius"/>
    </source>
</evidence>
<evidence type="ECO:0000313" key="3">
    <source>
        <dbReference type="Proteomes" id="UP001487296"/>
    </source>
</evidence>